<dbReference type="Proteomes" id="UP000569732">
    <property type="component" value="Unassembled WGS sequence"/>
</dbReference>
<gene>
    <name evidence="1" type="ORF">H0A36_09095</name>
</gene>
<name>A0A853I674_9GAMM</name>
<dbReference type="InterPro" id="IPR009371">
    <property type="entry name" value="T3SS_HrpF"/>
</dbReference>
<keyword evidence="2" id="KW-1185">Reference proteome</keyword>
<dbReference type="AlphaFoldDB" id="A0A853I674"/>
<dbReference type="RefSeq" id="WP_180568199.1">
    <property type="nucleotide sequence ID" value="NZ_JACCKB010000011.1"/>
</dbReference>
<evidence type="ECO:0000313" key="1">
    <source>
        <dbReference type="EMBL" id="NYZ66168.1"/>
    </source>
</evidence>
<dbReference type="EMBL" id="JACCKB010000011">
    <property type="protein sequence ID" value="NYZ66168.1"/>
    <property type="molecule type" value="Genomic_DNA"/>
</dbReference>
<organism evidence="1 2">
    <name type="scientific">Spartinivicinus marinus</name>
    <dbReference type="NCBI Taxonomy" id="2994442"/>
    <lineage>
        <taxon>Bacteria</taxon>
        <taxon>Pseudomonadati</taxon>
        <taxon>Pseudomonadota</taxon>
        <taxon>Gammaproteobacteria</taxon>
        <taxon>Oceanospirillales</taxon>
        <taxon>Zooshikellaceae</taxon>
        <taxon>Spartinivicinus</taxon>
    </lineage>
</organism>
<reference evidence="1 2" key="1">
    <citation type="submission" date="2020-07" db="EMBL/GenBank/DDBJ databases">
        <title>Endozoicomonas sp. nov., isolated from sediment.</title>
        <authorList>
            <person name="Gu T."/>
        </authorList>
    </citation>
    <scope>NUCLEOTIDE SEQUENCE [LARGE SCALE GENOMIC DNA]</scope>
    <source>
        <strain evidence="1 2">SM1973</strain>
    </source>
</reference>
<evidence type="ECO:0000313" key="2">
    <source>
        <dbReference type="Proteomes" id="UP000569732"/>
    </source>
</evidence>
<evidence type="ECO:0008006" key="3">
    <source>
        <dbReference type="Google" id="ProtNLM"/>
    </source>
</evidence>
<proteinExistence type="predicted"/>
<dbReference type="Pfam" id="PF06266">
    <property type="entry name" value="HrpF"/>
    <property type="match status" value="1"/>
</dbReference>
<comment type="caution">
    <text evidence="1">The sequence shown here is derived from an EMBL/GenBank/DDBJ whole genome shotgun (WGS) entry which is preliminary data.</text>
</comment>
<accession>A0A853I674</accession>
<sequence>MSEINLTQRTFDMKFIRANEQVKDRYETMDPSSQQDMNDFITAINDAKNVSWAVNEQVKVRHEIIKNIINSIG</sequence>
<protein>
    <recommendedName>
        <fullName evidence="3">HrpF protein</fullName>
    </recommendedName>
</protein>